<feature type="non-terminal residue" evidence="2">
    <location>
        <position position="159"/>
    </location>
</feature>
<dbReference type="Proteomes" id="UP000002009">
    <property type="component" value="Chromosome 5"/>
</dbReference>
<dbReference type="Pfam" id="PF00160">
    <property type="entry name" value="Pro_isomerase"/>
    <property type="match status" value="1"/>
</dbReference>
<gene>
    <name evidence="2" type="ORF">MICPUN_72957</name>
</gene>
<dbReference type="GeneID" id="8243638"/>
<proteinExistence type="predicted"/>
<dbReference type="InterPro" id="IPR029000">
    <property type="entry name" value="Cyclophilin-like_dom_sf"/>
</dbReference>
<dbReference type="OMA" id="WAICSIL"/>
<dbReference type="InterPro" id="IPR044233">
    <property type="entry name" value="CYP23-like"/>
</dbReference>
<feature type="non-terminal residue" evidence="2">
    <location>
        <position position="1"/>
    </location>
</feature>
<dbReference type="CDD" id="cd00317">
    <property type="entry name" value="cyclophilin"/>
    <property type="match status" value="1"/>
</dbReference>
<reference evidence="2 3" key="1">
    <citation type="journal article" date="2009" name="Science">
        <title>Green evolution and dynamic adaptations revealed by genomes of the marine picoeukaryotes Micromonas.</title>
        <authorList>
            <person name="Worden A.Z."/>
            <person name="Lee J.H."/>
            <person name="Mock T."/>
            <person name="Rouze P."/>
            <person name="Simmons M.P."/>
            <person name="Aerts A.L."/>
            <person name="Allen A.E."/>
            <person name="Cuvelier M.L."/>
            <person name="Derelle E."/>
            <person name="Everett M.V."/>
            <person name="Foulon E."/>
            <person name="Grimwood J."/>
            <person name="Gundlach H."/>
            <person name="Henrissat B."/>
            <person name="Napoli C."/>
            <person name="McDonald S.M."/>
            <person name="Parker M.S."/>
            <person name="Rombauts S."/>
            <person name="Salamov A."/>
            <person name="Von Dassow P."/>
            <person name="Badger J.H."/>
            <person name="Coutinho P.M."/>
            <person name="Demir E."/>
            <person name="Dubchak I."/>
            <person name="Gentemann C."/>
            <person name="Eikrem W."/>
            <person name="Gready J.E."/>
            <person name="John U."/>
            <person name="Lanier W."/>
            <person name="Lindquist E.A."/>
            <person name="Lucas S."/>
            <person name="Mayer K.F."/>
            <person name="Moreau H."/>
            <person name="Not F."/>
            <person name="Otillar R."/>
            <person name="Panaud O."/>
            <person name="Pangilinan J."/>
            <person name="Paulsen I."/>
            <person name="Piegu B."/>
            <person name="Poliakov A."/>
            <person name="Robbens S."/>
            <person name="Schmutz J."/>
            <person name="Toulza E."/>
            <person name="Wyss T."/>
            <person name="Zelensky A."/>
            <person name="Zhou K."/>
            <person name="Armbrust E.V."/>
            <person name="Bhattacharya D."/>
            <person name="Goodenough U.W."/>
            <person name="Van de Peer Y."/>
            <person name="Grigoriev I.V."/>
        </authorList>
    </citation>
    <scope>NUCLEOTIDE SEQUENCE [LARGE SCALE GENOMIC DNA]</scope>
    <source>
        <strain evidence="3">RCC299 / NOUM17</strain>
    </source>
</reference>
<dbReference type="Gene3D" id="2.40.100.10">
    <property type="entry name" value="Cyclophilin-like"/>
    <property type="match status" value="1"/>
</dbReference>
<dbReference type="PANTHER" id="PTHR47511:SF1">
    <property type="entry name" value="PEPTIDYL-PROLYL CIS-TRANS ISOMERASE CYP23"/>
    <property type="match status" value="1"/>
</dbReference>
<dbReference type="KEGG" id="mis:MICPUN_72957"/>
<dbReference type="eggNOG" id="KOG0884">
    <property type="taxonomic scope" value="Eukaryota"/>
</dbReference>
<dbReference type="FunCoup" id="C1E5D1">
    <property type="interactions" value="89"/>
</dbReference>
<name>C1E5D1_MICCC</name>
<accession>C1E5D1</accession>
<dbReference type="EMBL" id="CP001326">
    <property type="protein sequence ID" value="ACO63236.1"/>
    <property type="molecule type" value="Genomic_DNA"/>
</dbReference>
<dbReference type="PANTHER" id="PTHR47511">
    <property type="entry name" value="PEPTIDYL-PROLYL CIS-TRANS ISOMERASE CYP23"/>
    <property type="match status" value="1"/>
</dbReference>
<evidence type="ECO:0000313" key="2">
    <source>
        <dbReference type="EMBL" id="ACO63236.1"/>
    </source>
</evidence>
<dbReference type="OrthoDB" id="408413at2759"/>
<protein>
    <recommendedName>
        <fullName evidence="1">PPIase cyclophilin-type domain-containing protein</fullName>
    </recommendedName>
</protein>
<dbReference type="PROSITE" id="PS50072">
    <property type="entry name" value="CSA_PPIASE_2"/>
    <property type="match status" value="1"/>
</dbReference>
<organism evidence="2 3">
    <name type="scientific">Micromonas commoda (strain RCC299 / NOUM17 / CCMP2709)</name>
    <name type="common">Picoplanktonic green alga</name>
    <dbReference type="NCBI Taxonomy" id="296587"/>
    <lineage>
        <taxon>Eukaryota</taxon>
        <taxon>Viridiplantae</taxon>
        <taxon>Chlorophyta</taxon>
        <taxon>Mamiellophyceae</taxon>
        <taxon>Mamiellales</taxon>
        <taxon>Mamiellaceae</taxon>
        <taxon>Micromonas</taxon>
    </lineage>
</organism>
<dbReference type="InParanoid" id="C1E5D1"/>
<keyword evidence="3" id="KW-1185">Reference proteome</keyword>
<dbReference type="GO" id="GO:0003755">
    <property type="term" value="F:peptidyl-prolyl cis-trans isomerase activity"/>
    <property type="evidence" value="ECO:0007669"/>
    <property type="project" value="InterPro"/>
</dbReference>
<dbReference type="AlphaFoldDB" id="C1E5D1"/>
<dbReference type="STRING" id="296587.C1E5D1"/>
<dbReference type="RefSeq" id="XP_002501978.1">
    <property type="nucleotide sequence ID" value="XM_002501932.1"/>
</dbReference>
<evidence type="ECO:0000313" key="3">
    <source>
        <dbReference type="Proteomes" id="UP000002009"/>
    </source>
</evidence>
<evidence type="ECO:0000259" key="1">
    <source>
        <dbReference type="PROSITE" id="PS50072"/>
    </source>
</evidence>
<dbReference type="InterPro" id="IPR002130">
    <property type="entry name" value="Cyclophilin-type_PPIase_dom"/>
</dbReference>
<feature type="domain" description="PPIase cyclophilin-type" evidence="1">
    <location>
        <begin position="1"/>
        <end position="159"/>
    </location>
</feature>
<dbReference type="SUPFAM" id="SSF50891">
    <property type="entry name" value="Cyclophilin-like"/>
    <property type="match status" value="1"/>
</dbReference>
<sequence length="159" mass="17628">VVFQTTKGDIELAFYPDVAPVTSAHILDLCRRGLYISNHFFRVDKGFVAQVDGVVGGRRIPMDAYQREVASKKLPGEFSNDVKHTFGTLSMGRYDDPNSATSSFSILLGDAPHLDGQYAIFGRITRGEAALQAMQQVPTKREGIFVMPEERIEILATYV</sequence>